<feature type="transmembrane region" description="Helical" evidence="10">
    <location>
        <begin position="389"/>
        <end position="408"/>
    </location>
</feature>
<feature type="transmembrane region" description="Helical" evidence="10">
    <location>
        <begin position="76"/>
        <end position="93"/>
    </location>
</feature>
<feature type="coiled-coil region" evidence="9">
    <location>
        <begin position="413"/>
        <end position="440"/>
    </location>
</feature>
<feature type="transmembrane region" description="Helical" evidence="10">
    <location>
        <begin position="239"/>
        <end position="261"/>
    </location>
</feature>
<evidence type="ECO:0000256" key="1">
    <source>
        <dbReference type="ARBA" id="ARBA00004651"/>
    </source>
</evidence>
<evidence type="ECO:0000259" key="11">
    <source>
        <dbReference type="PROSITE" id="PS51105"/>
    </source>
</evidence>
<dbReference type="Pfam" id="PF02378">
    <property type="entry name" value="PTS_EIIC"/>
    <property type="match status" value="1"/>
</dbReference>
<dbReference type="InterPro" id="IPR004501">
    <property type="entry name" value="PTS_EIIC_3"/>
</dbReference>
<comment type="caution">
    <text evidence="12">The sequence shown here is derived from an EMBL/GenBank/DDBJ whole genome shotgun (WGS) entry which is preliminary data.</text>
</comment>
<dbReference type="NCBIfam" id="TIGR00410">
    <property type="entry name" value="lacE"/>
    <property type="match status" value="1"/>
</dbReference>
<feature type="transmembrane region" description="Helical" evidence="10">
    <location>
        <begin position="281"/>
        <end position="302"/>
    </location>
</feature>
<keyword evidence="2 8" id="KW-0813">Transport</keyword>
<feature type="transmembrane region" description="Helical" evidence="10">
    <location>
        <begin position="210"/>
        <end position="232"/>
    </location>
</feature>
<reference evidence="12 13" key="1">
    <citation type="submission" date="2024-09" db="EMBL/GenBank/DDBJ databases">
        <authorList>
            <person name="Sun Q."/>
            <person name="Mori K."/>
        </authorList>
    </citation>
    <scope>NUCLEOTIDE SEQUENCE [LARGE SCALE GENOMIC DNA]</scope>
    <source>
        <strain evidence="12 13">CECT 8064</strain>
    </source>
</reference>
<evidence type="ECO:0000256" key="5">
    <source>
        <dbReference type="ARBA" id="ARBA00022692"/>
    </source>
</evidence>
<keyword evidence="3 8" id="KW-1003">Cell membrane</keyword>
<feature type="transmembrane region" description="Helical" evidence="10">
    <location>
        <begin position="337"/>
        <end position="357"/>
    </location>
</feature>
<dbReference type="PANTHER" id="PTHR33989:SF4">
    <property type="entry name" value="PTS SYSTEM N,N'-DIACETYLCHITOBIOSE-SPECIFIC EIIC COMPONENT"/>
    <property type="match status" value="1"/>
</dbReference>
<sequence length="443" mass="47974">MKINKTIIQDNMMQLMQRIGQNRYLQAIMRGMMMVLPATIMSSFATLLKVFPVPAYQEFIAEHNLAQFFDIPINFTNNFLAVIVAFSVAYTFAKSFNVDGFTAGLISMISFFILTPYNLGEMGPLGQAIDIPNQWLGSMGLFTGIMVAFVSSRIFVAITLKGLIIKMPDSVPEFISKSFSSLVPGIIILSGFTVLSAAITIGGLGSIHDIIYSIIQAPLTSLGAGIGSVILVSIFAQLLWFFGLHGHAITLGIVAPIWFAMDAAQLAAFSAGNPTPNITGFAFFMTYTAGDLFPLAFMLAFMAKSERFKTLGRISVVPAVFTIGEPMAYGVPLVMNFALAIPYILLNAVILGGAYYLTVIDILPAVAGVAAPAGMPIILSGFMQGSWKIAAFQVLSFVVRFAGWYFFFKIADKIAVNEELAELKQQEERAQAAASLKEVEAKS</sequence>
<keyword evidence="7 8" id="KW-0472">Membrane</keyword>
<evidence type="ECO:0000256" key="4">
    <source>
        <dbReference type="ARBA" id="ARBA00022597"/>
    </source>
</evidence>
<dbReference type="Proteomes" id="UP001589645">
    <property type="component" value="Unassembled WGS sequence"/>
</dbReference>
<protein>
    <recommendedName>
        <fullName evidence="8">Permease IIC component</fullName>
    </recommendedName>
</protein>
<proteinExistence type="predicted"/>
<gene>
    <name evidence="12" type="ORF">ACFFUV_14250</name>
</gene>
<dbReference type="InterPro" id="IPR051088">
    <property type="entry name" value="PTS_Sugar-EIIC/EIIB"/>
</dbReference>
<keyword evidence="9" id="KW-0175">Coiled coil</keyword>
<keyword evidence="13" id="KW-1185">Reference proteome</keyword>
<evidence type="ECO:0000256" key="6">
    <source>
        <dbReference type="ARBA" id="ARBA00022989"/>
    </source>
</evidence>
<evidence type="ECO:0000256" key="3">
    <source>
        <dbReference type="ARBA" id="ARBA00022475"/>
    </source>
</evidence>
<evidence type="ECO:0000256" key="8">
    <source>
        <dbReference type="PIRNR" id="PIRNR006351"/>
    </source>
</evidence>
<dbReference type="PROSITE" id="PS51105">
    <property type="entry name" value="PTS_EIIC_TYPE_3"/>
    <property type="match status" value="1"/>
</dbReference>
<organism evidence="12 13">
    <name type="scientific">Vibrio olivae</name>
    <dbReference type="NCBI Taxonomy" id="1243002"/>
    <lineage>
        <taxon>Bacteria</taxon>
        <taxon>Pseudomonadati</taxon>
        <taxon>Pseudomonadota</taxon>
        <taxon>Gammaproteobacteria</taxon>
        <taxon>Vibrionales</taxon>
        <taxon>Vibrionaceae</taxon>
        <taxon>Vibrio</taxon>
    </lineage>
</organism>
<feature type="transmembrane region" description="Helical" evidence="10">
    <location>
        <begin position="100"/>
        <end position="119"/>
    </location>
</feature>
<feature type="transmembrane region" description="Helical" evidence="10">
    <location>
        <begin position="362"/>
        <end position="383"/>
    </location>
</feature>
<feature type="transmembrane region" description="Helical" evidence="10">
    <location>
        <begin position="139"/>
        <end position="160"/>
    </location>
</feature>
<evidence type="ECO:0000256" key="10">
    <source>
        <dbReference type="SAM" id="Phobius"/>
    </source>
</evidence>
<feature type="domain" description="PTS EIIC type-3" evidence="11">
    <location>
        <begin position="8"/>
        <end position="407"/>
    </location>
</feature>
<comment type="subcellular location">
    <subcellularLocation>
        <location evidence="1">Cell membrane</location>
        <topology evidence="1">Multi-pass membrane protein</topology>
    </subcellularLocation>
</comment>
<keyword evidence="6 10" id="KW-1133">Transmembrane helix</keyword>
<keyword evidence="4 8" id="KW-0762">Sugar transport</keyword>
<evidence type="ECO:0000256" key="7">
    <source>
        <dbReference type="ARBA" id="ARBA00023136"/>
    </source>
</evidence>
<dbReference type="RefSeq" id="WP_390194077.1">
    <property type="nucleotide sequence ID" value="NZ_JBHMEP010000004.1"/>
</dbReference>
<comment type="function">
    <text evidence="8">The phosphoenolpyruvate-dependent sugar phosphotransferase system (PTS), a major carbohydrate active -transport system, catalyzes the phosphorylation of incoming sugar substrates concomitant with their translocation across the cell membrane.</text>
</comment>
<evidence type="ECO:0000256" key="2">
    <source>
        <dbReference type="ARBA" id="ARBA00022448"/>
    </source>
</evidence>
<feature type="transmembrane region" description="Helical" evidence="10">
    <location>
        <begin position="181"/>
        <end position="204"/>
    </location>
</feature>
<dbReference type="EMBL" id="JBHMEP010000004">
    <property type="protein sequence ID" value="MFB9136130.1"/>
    <property type="molecule type" value="Genomic_DNA"/>
</dbReference>
<accession>A0ABV5HPG2</accession>
<dbReference type="PIRSF" id="PIRSF006351">
    <property type="entry name" value="PTS_EIIC-Cellobiose"/>
    <property type="match status" value="1"/>
</dbReference>
<dbReference type="InterPro" id="IPR004796">
    <property type="entry name" value="PTS_IIC_cello"/>
</dbReference>
<evidence type="ECO:0000256" key="9">
    <source>
        <dbReference type="SAM" id="Coils"/>
    </source>
</evidence>
<evidence type="ECO:0000313" key="13">
    <source>
        <dbReference type="Proteomes" id="UP001589645"/>
    </source>
</evidence>
<dbReference type="InterPro" id="IPR003352">
    <property type="entry name" value="PTS_EIIC"/>
</dbReference>
<name>A0ABV5HPG2_9VIBR</name>
<feature type="transmembrane region" description="Helical" evidence="10">
    <location>
        <begin position="314"/>
        <end position="331"/>
    </location>
</feature>
<evidence type="ECO:0000313" key="12">
    <source>
        <dbReference type="EMBL" id="MFB9136130.1"/>
    </source>
</evidence>
<dbReference type="PANTHER" id="PTHR33989">
    <property type="match status" value="1"/>
</dbReference>
<keyword evidence="5 10" id="KW-0812">Transmembrane</keyword>